<dbReference type="PANTHER" id="PTHR12794:SF0">
    <property type="entry name" value="GEM-ASSOCIATED PROTEIN 2"/>
    <property type="match status" value="1"/>
</dbReference>
<dbReference type="PANTHER" id="PTHR12794">
    <property type="entry name" value="GEMIN2"/>
    <property type="match status" value="1"/>
</dbReference>
<protein>
    <submittedName>
        <fullName evidence="3">Uncharacterized protein</fullName>
    </submittedName>
</protein>
<accession>A0A164S836</accession>
<evidence type="ECO:0000256" key="2">
    <source>
        <dbReference type="SAM" id="MobiDB-lite"/>
    </source>
</evidence>
<gene>
    <name evidence="3" type="ORF">SISNIDRAFT_456834</name>
</gene>
<dbReference type="Pfam" id="PF04938">
    <property type="entry name" value="SIP1"/>
    <property type="match status" value="1"/>
</dbReference>
<proteinExistence type="inferred from homology"/>
<dbReference type="OrthoDB" id="428895at2759"/>
<dbReference type="GO" id="GO:0032797">
    <property type="term" value="C:SMN complex"/>
    <property type="evidence" value="ECO:0007669"/>
    <property type="project" value="TreeGrafter"/>
</dbReference>
<dbReference type="Proteomes" id="UP000076722">
    <property type="component" value="Unassembled WGS sequence"/>
</dbReference>
<sequence>MGRQILPVARLRDDFDGVPQDGLEYLFTVRRDARALPHTTRAPNPFKNVQEIRQTLGSSASTQLPRRNKRIDRPSEEWRVTFEERFRNLRLNAVQSTIHVALPSSSSSGPVVPVTLDRERWRAFLDGKPASEWNPPPKTKRQEQRIREREAEYRPIKRQRTEDYDGYLATDRTDPSAERERQAESPAVLVFTEDGQEVETGGIPKDQGPRATSSASHPDPMKQEEEDVPAESETYKSREPSPLLLSHITGRGPVHLLRAFTYWLRHRRPRSDEATMRIYAVELSHARWIFALLIKVDEHLTSDDISFLRELARACLEVIGDSYRDLPSTSHPDEQDEEGEVAETSARKPDFRETGPWWSVVAAVASIWGQKDLWMDAEEIILNDLA</sequence>
<feature type="compositionally biased region" description="Basic and acidic residues" evidence="2">
    <location>
        <begin position="171"/>
        <end position="183"/>
    </location>
</feature>
<keyword evidence="4" id="KW-1185">Reference proteome</keyword>
<feature type="region of interest" description="Disordered" evidence="2">
    <location>
        <begin position="325"/>
        <end position="350"/>
    </location>
</feature>
<evidence type="ECO:0000256" key="1">
    <source>
        <dbReference type="ARBA" id="ARBA00025758"/>
    </source>
</evidence>
<dbReference type="InterPro" id="IPR035426">
    <property type="entry name" value="Gemin2/Brr1"/>
</dbReference>
<evidence type="ECO:0000313" key="4">
    <source>
        <dbReference type="Proteomes" id="UP000076722"/>
    </source>
</evidence>
<feature type="compositionally biased region" description="Basic and acidic residues" evidence="2">
    <location>
        <begin position="140"/>
        <end position="163"/>
    </location>
</feature>
<dbReference type="EMBL" id="KV419416">
    <property type="protein sequence ID" value="KZS91235.1"/>
    <property type="molecule type" value="Genomic_DNA"/>
</dbReference>
<name>A0A164S836_9AGAM</name>
<dbReference type="GO" id="GO:0005634">
    <property type="term" value="C:nucleus"/>
    <property type="evidence" value="ECO:0007669"/>
    <property type="project" value="TreeGrafter"/>
</dbReference>
<dbReference type="AlphaFoldDB" id="A0A164S836"/>
<organism evidence="3 4">
    <name type="scientific">Sistotremastrum niveocremeum HHB9708</name>
    <dbReference type="NCBI Taxonomy" id="1314777"/>
    <lineage>
        <taxon>Eukaryota</taxon>
        <taxon>Fungi</taxon>
        <taxon>Dikarya</taxon>
        <taxon>Basidiomycota</taxon>
        <taxon>Agaricomycotina</taxon>
        <taxon>Agaricomycetes</taxon>
        <taxon>Sistotremastrales</taxon>
        <taxon>Sistotremastraceae</taxon>
        <taxon>Sertulicium</taxon>
        <taxon>Sertulicium niveocremeum</taxon>
    </lineage>
</organism>
<evidence type="ECO:0000313" key="3">
    <source>
        <dbReference type="EMBL" id="KZS91235.1"/>
    </source>
</evidence>
<dbReference type="Gene3D" id="1.20.58.1070">
    <property type="match status" value="1"/>
</dbReference>
<comment type="similarity">
    <text evidence="1">Belongs to the gemin-2 family.</text>
</comment>
<dbReference type="GO" id="GO:0000387">
    <property type="term" value="P:spliceosomal snRNP assembly"/>
    <property type="evidence" value="ECO:0007669"/>
    <property type="project" value="InterPro"/>
</dbReference>
<reference evidence="3 4" key="1">
    <citation type="journal article" date="2016" name="Mol. Biol. Evol.">
        <title>Comparative Genomics of Early-Diverging Mushroom-Forming Fungi Provides Insights into the Origins of Lignocellulose Decay Capabilities.</title>
        <authorList>
            <person name="Nagy L.G."/>
            <person name="Riley R."/>
            <person name="Tritt A."/>
            <person name="Adam C."/>
            <person name="Daum C."/>
            <person name="Floudas D."/>
            <person name="Sun H."/>
            <person name="Yadav J.S."/>
            <person name="Pangilinan J."/>
            <person name="Larsson K.H."/>
            <person name="Matsuura K."/>
            <person name="Barry K."/>
            <person name="Labutti K."/>
            <person name="Kuo R."/>
            <person name="Ohm R.A."/>
            <person name="Bhattacharya S.S."/>
            <person name="Shirouzu T."/>
            <person name="Yoshinaga Y."/>
            <person name="Martin F.M."/>
            <person name="Grigoriev I.V."/>
            <person name="Hibbett D.S."/>
        </authorList>
    </citation>
    <scope>NUCLEOTIDE SEQUENCE [LARGE SCALE GENOMIC DNA]</scope>
    <source>
        <strain evidence="3 4">HHB9708</strain>
    </source>
</reference>
<feature type="region of interest" description="Disordered" evidence="2">
    <location>
        <begin position="127"/>
        <end position="243"/>
    </location>
</feature>